<reference evidence="3" key="1">
    <citation type="submission" date="2024-06" db="EMBL/GenBank/DDBJ databases">
        <authorList>
            <person name="Ryan C."/>
        </authorList>
    </citation>
    <scope>NUCLEOTIDE SEQUENCE [LARGE SCALE GENOMIC DNA]</scope>
</reference>
<evidence type="ECO:0000313" key="2">
    <source>
        <dbReference type="EMBL" id="CAL4908114.1"/>
    </source>
</evidence>
<evidence type="ECO:0000256" key="1">
    <source>
        <dbReference type="SAM" id="SignalP"/>
    </source>
</evidence>
<feature type="signal peptide" evidence="1">
    <location>
        <begin position="1"/>
        <end position="30"/>
    </location>
</feature>
<dbReference type="SUPFAM" id="SSF53098">
    <property type="entry name" value="Ribonuclease H-like"/>
    <property type="match status" value="1"/>
</dbReference>
<name>A0ABC8WFD7_9POAL</name>
<evidence type="ECO:0000313" key="3">
    <source>
        <dbReference type="Proteomes" id="UP001497457"/>
    </source>
</evidence>
<keyword evidence="3" id="KW-1185">Reference proteome</keyword>
<evidence type="ECO:0008006" key="4">
    <source>
        <dbReference type="Google" id="ProtNLM"/>
    </source>
</evidence>
<sequence length="166" mass="18305">MVVWSVLVTIACPTLSLVQLLCRMQPFVMAYTDAALPPDGQETTVESMITGELAARLVAAKIADALHIQPFVLASDCLLAVQHLHKGSWLAPWRLQPWISQFQLLKSAHIFQVIKISRQNDAAHCLAVQAKSVSHHSSCSFFCSRNDHVQIYAVLSALQSVPWTSS</sequence>
<dbReference type="InterPro" id="IPR012337">
    <property type="entry name" value="RNaseH-like_sf"/>
</dbReference>
<keyword evidence="1" id="KW-0732">Signal</keyword>
<organism evidence="2 3">
    <name type="scientific">Urochloa decumbens</name>
    <dbReference type="NCBI Taxonomy" id="240449"/>
    <lineage>
        <taxon>Eukaryota</taxon>
        <taxon>Viridiplantae</taxon>
        <taxon>Streptophyta</taxon>
        <taxon>Embryophyta</taxon>
        <taxon>Tracheophyta</taxon>
        <taxon>Spermatophyta</taxon>
        <taxon>Magnoliopsida</taxon>
        <taxon>Liliopsida</taxon>
        <taxon>Poales</taxon>
        <taxon>Poaceae</taxon>
        <taxon>PACMAD clade</taxon>
        <taxon>Panicoideae</taxon>
        <taxon>Panicodae</taxon>
        <taxon>Paniceae</taxon>
        <taxon>Melinidinae</taxon>
        <taxon>Urochloa</taxon>
    </lineage>
</organism>
<protein>
    <recommendedName>
        <fullName evidence="4">RNase H type-1 domain-containing protein</fullName>
    </recommendedName>
</protein>
<accession>A0ABC8WFD7</accession>
<dbReference type="AlphaFoldDB" id="A0ABC8WFD7"/>
<feature type="chain" id="PRO_5044744588" description="RNase H type-1 domain-containing protein" evidence="1">
    <location>
        <begin position="31"/>
        <end position="166"/>
    </location>
</feature>
<proteinExistence type="predicted"/>
<dbReference type="EMBL" id="OZ075122">
    <property type="protein sequence ID" value="CAL4908114.1"/>
    <property type="molecule type" value="Genomic_DNA"/>
</dbReference>
<dbReference type="Proteomes" id="UP001497457">
    <property type="component" value="Chromosome 12b"/>
</dbReference>
<gene>
    <name evidence="2" type="ORF">URODEC1_LOCUS12873</name>
</gene>
<reference evidence="2 3" key="2">
    <citation type="submission" date="2024-10" db="EMBL/GenBank/DDBJ databases">
        <authorList>
            <person name="Ryan C."/>
        </authorList>
    </citation>
    <scope>NUCLEOTIDE SEQUENCE [LARGE SCALE GENOMIC DNA]</scope>
</reference>
<dbReference type="Gene3D" id="3.30.420.10">
    <property type="entry name" value="Ribonuclease H-like superfamily/Ribonuclease H"/>
    <property type="match status" value="1"/>
</dbReference>
<dbReference type="InterPro" id="IPR036397">
    <property type="entry name" value="RNaseH_sf"/>
</dbReference>